<sequence length="377" mass="39910">MPQPVPAVRPQPTEAGDPGRRILVTASSRLRRAVPFDAAGWFAVDPGTLLPTCPVLIENVEPGRCEDYWLREGTVEDVTLFRDLARHPTPAATLLSATGGNPRRSARYRDYLEPNGFADELRIALRVGDRTWGVAVLMRTADRPAFSRRDVDRAVAAGPAVAAALAALNTAQHPDDAAGGPDCPGVAVYTGWDAPPTVDAQARRWLTELAGTDWVHDRTFRTTATALISRADAVAAGRDGGPATIRVRTRTGRWLALHASRQQPLSDPRTPDDAAPAVIVVGPAAPTQVAPLLAGAYGLSPREQEVTAAVARGLSTADAARELHMSPHTVRDHLKAIFGKLGVSSRGELVARLFADRALPALVDPAAHTTAGVLAAG</sequence>
<dbReference type="PRINTS" id="PR00038">
    <property type="entry name" value="HTHLUXR"/>
</dbReference>
<dbReference type="SMART" id="SM00421">
    <property type="entry name" value="HTH_LUXR"/>
    <property type="match status" value="1"/>
</dbReference>
<dbReference type="EMBL" id="BAAAJK010000006">
    <property type="protein sequence ID" value="GAA1386576.1"/>
    <property type="molecule type" value="Genomic_DNA"/>
</dbReference>
<evidence type="ECO:0000256" key="3">
    <source>
        <dbReference type="ARBA" id="ARBA00023163"/>
    </source>
</evidence>
<evidence type="ECO:0000256" key="1">
    <source>
        <dbReference type="ARBA" id="ARBA00023015"/>
    </source>
</evidence>
<dbReference type="PANTHER" id="PTHR44688">
    <property type="entry name" value="DNA-BINDING TRANSCRIPTIONAL ACTIVATOR DEVR_DOSR"/>
    <property type="match status" value="1"/>
</dbReference>
<organism evidence="5 6">
    <name type="scientific">Pseudonocardia kongjuensis</name>
    <dbReference type="NCBI Taxonomy" id="102227"/>
    <lineage>
        <taxon>Bacteria</taxon>
        <taxon>Bacillati</taxon>
        <taxon>Actinomycetota</taxon>
        <taxon>Actinomycetes</taxon>
        <taxon>Pseudonocardiales</taxon>
        <taxon>Pseudonocardiaceae</taxon>
        <taxon>Pseudonocardia</taxon>
    </lineage>
</organism>
<keyword evidence="1" id="KW-0805">Transcription regulation</keyword>
<dbReference type="Pfam" id="PF00196">
    <property type="entry name" value="GerE"/>
    <property type="match status" value="1"/>
</dbReference>
<dbReference type="SUPFAM" id="SSF55781">
    <property type="entry name" value="GAF domain-like"/>
    <property type="match status" value="1"/>
</dbReference>
<keyword evidence="3" id="KW-0804">Transcription</keyword>
<feature type="domain" description="HTH luxR-type" evidence="4">
    <location>
        <begin position="292"/>
        <end position="357"/>
    </location>
</feature>
<comment type="caution">
    <text evidence="5">The sequence shown here is derived from an EMBL/GenBank/DDBJ whole genome shotgun (WGS) entry which is preliminary data.</text>
</comment>
<evidence type="ECO:0000259" key="4">
    <source>
        <dbReference type="PROSITE" id="PS50043"/>
    </source>
</evidence>
<dbReference type="PROSITE" id="PS50043">
    <property type="entry name" value="HTH_LUXR_2"/>
    <property type="match status" value="1"/>
</dbReference>
<evidence type="ECO:0000313" key="5">
    <source>
        <dbReference type="EMBL" id="GAA1386576.1"/>
    </source>
</evidence>
<dbReference type="PANTHER" id="PTHR44688:SF16">
    <property type="entry name" value="DNA-BINDING TRANSCRIPTIONAL ACTIVATOR DEVR_DOSR"/>
    <property type="match status" value="1"/>
</dbReference>
<keyword evidence="6" id="KW-1185">Reference proteome</keyword>
<gene>
    <name evidence="5" type="ORF">GCM10009613_20770</name>
</gene>
<dbReference type="Proteomes" id="UP001501414">
    <property type="component" value="Unassembled WGS sequence"/>
</dbReference>
<dbReference type="CDD" id="cd06170">
    <property type="entry name" value="LuxR_C_like"/>
    <property type="match status" value="1"/>
</dbReference>
<proteinExistence type="predicted"/>
<name>A0ABN1XP07_9PSEU</name>
<evidence type="ECO:0000256" key="2">
    <source>
        <dbReference type="ARBA" id="ARBA00023125"/>
    </source>
</evidence>
<dbReference type="InterPro" id="IPR016032">
    <property type="entry name" value="Sig_transdc_resp-reg_C-effctor"/>
</dbReference>
<keyword evidence="2" id="KW-0238">DNA-binding</keyword>
<dbReference type="InterPro" id="IPR000792">
    <property type="entry name" value="Tscrpt_reg_LuxR_C"/>
</dbReference>
<dbReference type="Gene3D" id="1.10.10.10">
    <property type="entry name" value="Winged helix-like DNA-binding domain superfamily/Winged helix DNA-binding domain"/>
    <property type="match status" value="1"/>
</dbReference>
<dbReference type="RefSeq" id="WP_344020873.1">
    <property type="nucleotide sequence ID" value="NZ_BAAAJK010000006.1"/>
</dbReference>
<dbReference type="InterPro" id="IPR036388">
    <property type="entry name" value="WH-like_DNA-bd_sf"/>
</dbReference>
<accession>A0ABN1XP07</accession>
<protein>
    <recommendedName>
        <fullName evidence="4">HTH luxR-type domain-containing protein</fullName>
    </recommendedName>
</protein>
<reference evidence="5 6" key="1">
    <citation type="journal article" date="2019" name="Int. J. Syst. Evol. Microbiol.">
        <title>The Global Catalogue of Microorganisms (GCM) 10K type strain sequencing project: providing services to taxonomists for standard genome sequencing and annotation.</title>
        <authorList>
            <consortium name="The Broad Institute Genomics Platform"/>
            <consortium name="The Broad Institute Genome Sequencing Center for Infectious Disease"/>
            <person name="Wu L."/>
            <person name="Ma J."/>
        </authorList>
    </citation>
    <scope>NUCLEOTIDE SEQUENCE [LARGE SCALE GENOMIC DNA]</scope>
    <source>
        <strain evidence="5 6">JCM 11896</strain>
    </source>
</reference>
<dbReference type="SUPFAM" id="SSF46894">
    <property type="entry name" value="C-terminal effector domain of the bipartite response regulators"/>
    <property type="match status" value="1"/>
</dbReference>
<evidence type="ECO:0000313" key="6">
    <source>
        <dbReference type="Proteomes" id="UP001501414"/>
    </source>
</evidence>